<reference evidence="4" key="1">
    <citation type="submission" date="2022-11" db="UniProtKB">
        <authorList>
            <consortium name="WormBaseParasite"/>
        </authorList>
    </citation>
    <scope>IDENTIFICATION</scope>
</reference>
<dbReference type="InterPro" id="IPR050951">
    <property type="entry name" value="Retrovirus_Pol_polyprotein"/>
</dbReference>
<dbReference type="InterPro" id="IPR041577">
    <property type="entry name" value="RT_RNaseH_2"/>
</dbReference>
<dbReference type="Pfam" id="PF17919">
    <property type="entry name" value="RT_RNaseH_2"/>
    <property type="match status" value="1"/>
</dbReference>
<accession>A0A915ELH6</accession>
<protein>
    <submittedName>
        <fullName evidence="4">Reverse transcriptase/retrotransposon-derived protein RNase H-like domain-containing protein</fullName>
    </submittedName>
</protein>
<dbReference type="WBParaSite" id="jg6644">
    <property type="protein sequence ID" value="jg6644"/>
    <property type="gene ID" value="jg6644"/>
</dbReference>
<organism evidence="3 4">
    <name type="scientific">Ditylenchus dipsaci</name>
    <dbReference type="NCBI Taxonomy" id="166011"/>
    <lineage>
        <taxon>Eukaryota</taxon>
        <taxon>Metazoa</taxon>
        <taxon>Ecdysozoa</taxon>
        <taxon>Nematoda</taxon>
        <taxon>Chromadorea</taxon>
        <taxon>Rhabditida</taxon>
        <taxon>Tylenchina</taxon>
        <taxon>Tylenchomorpha</taxon>
        <taxon>Sphaerularioidea</taxon>
        <taxon>Anguinidae</taxon>
        <taxon>Anguininae</taxon>
        <taxon>Ditylenchus</taxon>
    </lineage>
</organism>
<evidence type="ECO:0000256" key="1">
    <source>
        <dbReference type="ARBA" id="ARBA00023268"/>
    </source>
</evidence>
<dbReference type="SUPFAM" id="SSF56672">
    <property type="entry name" value="DNA/RNA polymerases"/>
    <property type="match status" value="1"/>
</dbReference>
<dbReference type="PANTHER" id="PTHR37984">
    <property type="entry name" value="PROTEIN CBG26694"/>
    <property type="match status" value="1"/>
</dbReference>
<dbReference type="FunFam" id="3.30.70.270:FF:000063">
    <property type="entry name" value="Zinc knuckle domaincontaining protein"/>
    <property type="match status" value="1"/>
</dbReference>
<dbReference type="PANTHER" id="PTHR37984:SF5">
    <property type="entry name" value="PROTEIN NYNRIN-LIKE"/>
    <property type="match status" value="1"/>
</dbReference>
<dbReference type="Gene3D" id="3.30.70.270">
    <property type="match status" value="1"/>
</dbReference>
<evidence type="ECO:0000313" key="4">
    <source>
        <dbReference type="WBParaSite" id="jg6644"/>
    </source>
</evidence>
<evidence type="ECO:0000313" key="3">
    <source>
        <dbReference type="Proteomes" id="UP000887574"/>
    </source>
</evidence>
<dbReference type="Proteomes" id="UP000887574">
    <property type="component" value="Unplaced"/>
</dbReference>
<dbReference type="InterPro" id="IPR043128">
    <property type="entry name" value="Rev_trsase/Diguanyl_cyclase"/>
</dbReference>
<evidence type="ECO:0000259" key="2">
    <source>
        <dbReference type="Pfam" id="PF17919"/>
    </source>
</evidence>
<name>A0A915ELH6_9BILA</name>
<sequence length="194" mass="21790">MCWRLIQSTFWSQNSTRWYVPTEVRVKSITDIEKPTNVTEVKSFLGACNFVRKHIAGYATIAEPLNELTRKGVDFKWEHPQQEVFDTLKKAVTSEPVLVFPDYEKPFHVFSDASQVGQGASLMQLGGADGKTYQVIAYVSRTLALSKRKWPAVQIELSAIISACGNSSRYLLIAGRDPLRPQALDFSTEEVSSK</sequence>
<keyword evidence="1" id="KW-0511">Multifunctional enzyme</keyword>
<keyword evidence="3" id="KW-1185">Reference proteome</keyword>
<dbReference type="GO" id="GO:0003824">
    <property type="term" value="F:catalytic activity"/>
    <property type="evidence" value="ECO:0007669"/>
    <property type="project" value="UniProtKB-KW"/>
</dbReference>
<dbReference type="AlphaFoldDB" id="A0A915ELH6"/>
<proteinExistence type="predicted"/>
<dbReference type="InterPro" id="IPR043502">
    <property type="entry name" value="DNA/RNA_pol_sf"/>
</dbReference>
<feature type="domain" description="Reverse transcriptase/retrotransposon-derived protein RNase H-like" evidence="2">
    <location>
        <begin position="77"/>
        <end position="172"/>
    </location>
</feature>